<accession>A0A0C3RZM9</accession>
<dbReference type="PANTHER" id="PTHR43441:SF5">
    <property type="entry name" value="FAMILY ACETYLTRANSFERASE, PUTATIVE-RELATED"/>
    <property type="match status" value="1"/>
</dbReference>
<keyword evidence="3" id="KW-1185">Reference proteome</keyword>
<dbReference type="SUPFAM" id="SSF55729">
    <property type="entry name" value="Acyl-CoA N-acyltransferases (Nat)"/>
    <property type="match status" value="1"/>
</dbReference>
<feature type="domain" description="N-acetyltransferase" evidence="1">
    <location>
        <begin position="25"/>
        <end position="167"/>
    </location>
</feature>
<dbReference type="InterPro" id="IPR051908">
    <property type="entry name" value="Ribosomal_N-acetyltransferase"/>
</dbReference>
<evidence type="ECO:0000313" key="3">
    <source>
        <dbReference type="Proteomes" id="UP000053257"/>
    </source>
</evidence>
<dbReference type="InterPro" id="IPR000182">
    <property type="entry name" value="GNAT_dom"/>
</dbReference>
<name>A0A0C3RZM9_PHLG1</name>
<dbReference type="OrthoDB" id="41238at2759"/>
<sequence length="240" mass="27695">MDMATPYDVYFYYPVKILENDKVKLTPYIPTTHAEPFFEQCTLHPEMFTYMPFPPFPTIQELHDWVETKVRQDPALVLFAMIDKTRDEQDSAFAGIIGLTNTSPPDRSTEVGLLFTFTAFQRTHVTKMAIALLLMWCFEDLQMCRVQYRSAPQNVASVKVAERLGFRQESIRRWDRLTVPGTVSALYTREADLKSDCGGLHVMYLSLCLDDWESGERERTNEVLRGLVPPKRSLDRLLLG</sequence>
<dbReference type="Pfam" id="PF13302">
    <property type="entry name" value="Acetyltransf_3"/>
    <property type="match status" value="1"/>
</dbReference>
<dbReference type="Gene3D" id="3.40.630.30">
    <property type="match status" value="1"/>
</dbReference>
<gene>
    <name evidence="2" type="ORF">PHLGIDRAFT_127384</name>
</gene>
<dbReference type="GO" id="GO:1990189">
    <property type="term" value="F:protein N-terminal-serine acetyltransferase activity"/>
    <property type="evidence" value="ECO:0007669"/>
    <property type="project" value="TreeGrafter"/>
</dbReference>
<dbReference type="PANTHER" id="PTHR43441">
    <property type="entry name" value="RIBOSOMAL-PROTEIN-SERINE ACETYLTRANSFERASE"/>
    <property type="match status" value="1"/>
</dbReference>
<dbReference type="EMBL" id="KN840489">
    <property type="protein sequence ID" value="KIP07876.1"/>
    <property type="molecule type" value="Genomic_DNA"/>
</dbReference>
<protein>
    <recommendedName>
        <fullName evidence="1">N-acetyltransferase domain-containing protein</fullName>
    </recommendedName>
</protein>
<dbReference type="GO" id="GO:0008999">
    <property type="term" value="F:protein-N-terminal-alanine acetyltransferase activity"/>
    <property type="evidence" value="ECO:0007669"/>
    <property type="project" value="TreeGrafter"/>
</dbReference>
<evidence type="ECO:0000313" key="2">
    <source>
        <dbReference type="EMBL" id="KIP07876.1"/>
    </source>
</evidence>
<dbReference type="InterPro" id="IPR016181">
    <property type="entry name" value="Acyl_CoA_acyltransferase"/>
</dbReference>
<dbReference type="HOGENOM" id="CLU_078023_0_0_1"/>
<evidence type="ECO:0000259" key="1">
    <source>
        <dbReference type="Pfam" id="PF13302"/>
    </source>
</evidence>
<reference evidence="2 3" key="1">
    <citation type="journal article" date="2014" name="PLoS Genet.">
        <title>Analysis of the Phlebiopsis gigantea genome, transcriptome and secretome provides insight into its pioneer colonization strategies of wood.</title>
        <authorList>
            <person name="Hori C."/>
            <person name="Ishida T."/>
            <person name="Igarashi K."/>
            <person name="Samejima M."/>
            <person name="Suzuki H."/>
            <person name="Master E."/>
            <person name="Ferreira P."/>
            <person name="Ruiz-Duenas F.J."/>
            <person name="Held B."/>
            <person name="Canessa P."/>
            <person name="Larrondo L.F."/>
            <person name="Schmoll M."/>
            <person name="Druzhinina I.S."/>
            <person name="Kubicek C.P."/>
            <person name="Gaskell J.A."/>
            <person name="Kersten P."/>
            <person name="St John F."/>
            <person name="Glasner J."/>
            <person name="Sabat G."/>
            <person name="Splinter BonDurant S."/>
            <person name="Syed K."/>
            <person name="Yadav J."/>
            <person name="Mgbeahuruike A.C."/>
            <person name="Kovalchuk A."/>
            <person name="Asiegbu F.O."/>
            <person name="Lackner G."/>
            <person name="Hoffmeister D."/>
            <person name="Rencoret J."/>
            <person name="Gutierrez A."/>
            <person name="Sun H."/>
            <person name="Lindquist E."/>
            <person name="Barry K."/>
            <person name="Riley R."/>
            <person name="Grigoriev I.V."/>
            <person name="Henrissat B."/>
            <person name="Kues U."/>
            <person name="Berka R.M."/>
            <person name="Martinez A.T."/>
            <person name="Covert S.F."/>
            <person name="Blanchette R.A."/>
            <person name="Cullen D."/>
        </authorList>
    </citation>
    <scope>NUCLEOTIDE SEQUENCE [LARGE SCALE GENOMIC DNA]</scope>
    <source>
        <strain evidence="2 3">11061_1 CR5-6</strain>
    </source>
</reference>
<dbReference type="AlphaFoldDB" id="A0A0C3RZM9"/>
<organism evidence="2 3">
    <name type="scientific">Phlebiopsis gigantea (strain 11061_1 CR5-6)</name>
    <name type="common">White-rot fungus</name>
    <name type="synonym">Peniophora gigantea</name>
    <dbReference type="NCBI Taxonomy" id="745531"/>
    <lineage>
        <taxon>Eukaryota</taxon>
        <taxon>Fungi</taxon>
        <taxon>Dikarya</taxon>
        <taxon>Basidiomycota</taxon>
        <taxon>Agaricomycotina</taxon>
        <taxon>Agaricomycetes</taxon>
        <taxon>Polyporales</taxon>
        <taxon>Phanerochaetaceae</taxon>
        <taxon>Phlebiopsis</taxon>
    </lineage>
</organism>
<proteinExistence type="predicted"/>
<dbReference type="Proteomes" id="UP000053257">
    <property type="component" value="Unassembled WGS sequence"/>
</dbReference>